<dbReference type="GeneID" id="58050087"/>
<gene>
    <name evidence="3" type="ORF">JMUB590_0311</name>
</gene>
<dbReference type="RefSeq" id="WP_002444562.1">
    <property type="nucleotide sequence ID" value="NZ_AP018585.1"/>
</dbReference>
<proteinExistence type="predicted"/>
<dbReference type="InterPro" id="IPR001296">
    <property type="entry name" value="Glyco_trans_1"/>
</dbReference>
<dbReference type="PANTHER" id="PTHR12526">
    <property type="entry name" value="GLYCOSYLTRANSFERASE"/>
    <property type="match status" value="1"/>
</dbReference>
<reference evidence="3 4" key="1">
    <citation type="submission" date="2018-05" db="EMBL/GenBank/DDBJ databases">
        <title>Complete genome sequencing of three human clinical isolates of Staphylococcus caprae reveals virulence factors similar to those of S. epidermidis and S. capitis.</title>
        <authorList>
            <person name="Watanabe S."/>
            <person name="Cui L."/>
        </authorList>
    </citation>
    <scope>NUCLEOTIDE SEQUENCE [LARGE SCALE GENOMIC DNA]</scope>
    <source>
        <strain evidence="3 4">JMUB590</strain>
    </source>
</reference>
<protein>
    <submittedName>
        <fullName evidence="3">Glycosyltransferase, group 1 family protein</fullName>
    </submittedName>
</protein>
<evidence type="ECO:0000313" key="3">
    <source>
        <dbReference type="EMBL" id="BBD91421.1"/>
    </source>
</evidence>
<accession>A0ABM7FMU5</accession>
<dbReference type="SUPFAM" id="SSF53756">
    <property type="entry name" value="UDP-Glycosyltransferase/glycogen phosphorylase"/>
    <property type="match status" value="1"/>
</dbReference>
<sequence>MDKKKIFHLVTVSKSIPLMNGQIEYLRNKGFDVHIVSSAGKEQNAYPKDIVHAINMEREISIKQDLISLFKMTKLFLKEKPLIVNSGTPKAGLIGTLAAFITRRPVRIYTVRGLRLETVHGFKYKILYAMEKLAMFCATDVIAISESLKDKIVSLRLEKQGNIQVLGYGSSNGINLEKFSKSYNDIPVSIENQLENHFVLGYVGRIVKDKGIREVIESFKILKDKGYKVKLLIVGALEKDDSIGEEYYNFISNNKDIVLTGHVDQPVNYYNHMDVLLFPTYREGFGNVSIEAQALEIPVITSNATGAKDTVEDKHTGYIVEIGDYIKIAEKTETLIIDETLRYELGRNARKRVIDKFDSKIIWKHLETIYRNKNL</sequence>
<feature type="domain" description="Glycosyltransferase subfamily 4-like N-terminal" evidence="2">
    <location>
        <begin position="18"/>
        <end position="144"/>
    </location>
</feature>
<dbReference type="Pfam" id="PF00534">
    <property type="entry name" value="Glycos_transf_1"/>
    <property type="match status" value="1"/>
</dbReference>
<feature type="domain" description="Glycosyl transferase family 1" evidence="1">
    <location>
        <begin position="195"/>
        <end position="352"/>
    </location>
</feature>
<evidence type="ECO:0000313" key="4">
    <source>
        <dbReference type="Proteomes" id="UP000274772"/>
    </source>
</evidence>
<organism evidence="3 4">
    <name type="scientific">Staphylococcus caprae</name>
    <dbReference type="NCBI Taxonomy" id="29380"/>
    <lineage>
        <taxon>Bacteria</taxon>
        <taxon>Bacillati</taxon>
        <taxon>Bacillota</taxon>
        <taxon>Bacilli</taxon>
        <taxon>Bacillales</taxon>
        <taxon>Staphylococcaceae</taxon>
        <taxon>Staphylococcus</taxon>
    </lineage>
</organism>
<dbReference type="Pfam" id="PF13477">
    <property type="entry name" value="Glyco_trans_4_2"/>
    <property type="match status" value="1"/>
</dbReference>
<evidence type="ECO:0000259" key="1">
    <source>
        <dbReference type="Pfam" id="PF00534"/>
    </source>
</evidence>
<dbReference type="InterPro" id="IPR028098">
    <property type="entry name" value="Glyco_trans_4-like_N"/>
</dbReference>
<evidence type="ECO:0000259" key="2">
    <source>
        <dbReference type="Pfam" id="PF13477"/>
    </source>
</evidence>
<dbReference type="Gene3D" id="3.40.50.2000">
    <property type="entry name" value="Glycogen Phosphorylase B"/>
    <property type="match status" value="2"/>
</dbReference>
<keyword evidence="4" id="KW-1185">Reference proteome</keyword>
<dbReference type="EMBL" id="AP018586">
    <property type="protein sequence ID" value="BBD91421.1"/>
    <property type="molecule type" value="Genomic_DNA"/>
</dbReference>
<name>A0ABM7FMU5_9STAP</name>
<dbReference type="PANTHER" id="PTHR12526:SF630">
    <property type="entry name" value="GLYCOSYLTRANSFERASE"/>
    <property type="match status" value="1"/>
</dbReference>
<dbReference type="Proteomes" id="UP000274772">
    <property type="component" value="Chromosome"/>
</dbReference>
<dbReference type="CDD" id="cd03808">
    <property type="entry name" value="GT4_CapM-like"/>
    <property type="match status" value="1"/>
</dbReference>